<comment type="caution">
    <text evidence="2">The sequence shown here is derived from an EMBL/GenBank/DDBJ whole genome shotgun (WGS) entry which is preliminary data.</text>
</comment>
<sequence length="153" mass="17183">MSFYLTETIQTSEGAIVALDISNDHRYLGIVSKEGTIQVFDMVAHFRKSWIHRRTSQFSIIKWDRTVQGEVLVINSNEMKACSYALISEDDGGVGEDDEAVQSNSGEAPAPPMEDERTRTAKGLDEFSYADDEMKVEVEMMIDFESERVTDSG</sequence>
<name>A0AA38U447_9AGAR</name>
<evidence type="ECO:0000313" key="3">
    <source>
        <dbReference type="Proteomes" id="UP001163846"/>
    </source>
</evidence>
<evidence type="ECO:0000313" key="2">
    <source>
        <dbReference type="EMBL" id="KAJ3831270.1"/>
    </source>
</evidence>
<dbReference type="Proteomes" id="UP001163846">
    <property type="component" value="Unassembled WGS sequence"/>
</dbReference>
<reference evidence="2" key="1">
    <citation type="submission" date="2022-08" db="EMBL/GenBank/DDBJ databases">
        <authorList>
            <consortium name="DOE Joint Genome Institute"/>
            <person name="Min B."/>
            <person name="Riley R."/>
            <person name="Sierra-Patev S."/>
            <person name="Naranjo-Ortiz M."/>
            <person name="Looney B."/>
            <person name="Konkel Z."/>
            <person name="Slot J.C."/>
            <person name="Sakamoto Y."/>
            <person name="Steenwyk J.L."/>
            <person name="Rokas A."/>
            <person name="Carro J."/>
            <person name="Camarero S."/>
            <person name="Ferreira P."/>
            <person name="Molpeceres G."/>
            <person name="Ruiz-Duenas F.J."/>
            <person name="Serrano A."/>
            <person name="Henrissat B."/>
            <person name="Drula E."/>
            <person name="Hughes K.W."/>
            <person name="Mata J.L."/>
            <person name="Ishikawa N.K."/>
            <person name="Vargas-Isla R."/>
            <person name="Ushijima S."/>
            <person name="Smith C.A."/>
            <person name="Ahrendt S."/>
            <person name="Andreopoulos W."/>
            <person name="He G."/>
            <person name="Labutti K."/>
            <person name="Lipzen A."/>
            <person name="Ng V."/>
            <person name="Sandor L."/>
            <person name="Barry K."/>
            <person name="Martinez A.T."/>
            <person name="Xiao Y."/>
            <person name="Gibbons J.G."/>
            <person name="Terashima K."/>
            <person name="Hibbett D.S."/>
            <person name="Grigoriev I.V."/>
        </authorList>
    </citation>
    <scope>NUCLEOTIDE SEQUENCE</scope>
    <source>
        <strain evidence="2">TFB9207</strain>
    </source>
</reference>
<evidence type="ECO:0000256" key="1">
    <source>
        <dbReference type="SAM" id="MobiDB-lite"/>
    </source>
</evidence>
<dbReference type="SUPFAM" id="SSF50978">
    <property type="entry name" value="WD40 repeat-like"/>
    <property type="match status" value="1"/>
</dbReference>
<proteinExistence type="predicted"/>
<protein>
    <recommendedName>
        <fullName evidence="4">WD40 repeat-like protein</fullName>
    </recommendedName>
</protein>
<feature type="region of interest" description="Disordered" evidence="1">
    <location>
        <begin position="90"/>
        <end position="120"/>
    </location>
</feature>
<evidence type="ECO:0008006" key="4">
    <source>
        <dbReference type="Google" id="ProtNLM"/>
    </source>
</evidence>
<dbReference type="AlphaFoldDB" id="A0AA38U447"/>
<dbReference type="InterPro" id="IPR036322">
    <property type="entry name" value="WD40_repeat_dom_sf"/>
</dbReference>
<organism evidence="2 3">
    <name type="scientific">Lentinula raphanica</name>
    <dbReference type="NCBI Taxonomy" id="153919"/>
    <lineage>
        <taxon>Eukaryota</taxon>
        <taxon>Fungi</taxon>
        <taxon>Dikarya</taxon>
        <taxon>Basidiomycota</taxon>
        <taxon>Agaricomycotina</taxon>
        <taxon>Agaricomycetes</taxon>
        <taxon>Agaricomycetidae</taxon>
        <taxon>Agaricales</taxon>
        <taxon>Marasmiineae</taxon>
        <taxon>Omphalotaceae</taxon>
        <taxon>Lentinula</taxon>
    </lineage>
</organism>
<accession>A0AA38U447</accession>
<gene>
    <name evidence="2" type="ORF">F5878DRAFT_647786</name>
</gene>
<feature type="compositionally biased region" description="Acidic residues" evidence="1">
    <location>
        <begin position="90"/>
        <end position="100"/>
    </location>
</feature>
<dbReference type="EMBL" id="MU807634">
    <property type="protein sequence ID" value="KAJ3831270.1"/>
    <property type="molecule type" value="Genomic_DNA"/>
</dbReference>
<keyword evidence="3" id="KW-1185">Reference proteome</keyword>